<dbReference type="EMBL" id="CAMPGE010003185">
    <property type="protein sequence ID" value="CAI2362009.1"/>
    <property type="molecule type" value="Genomic_DNA"/>
</dbReference>
<feature type="compositionally biased region" description="Polar residues" evidence="2">
    <location>
        <begin position="18"/>
        <end position="29"/>
    </location>
</feature>
<name>A0AAD1X5X4_EUPCR</name>
<feature type="region of interest" description="Disordered" evidence="2">
    <location>
        <begin position="131"/>
        <end position="170"/>
    </location>
</feature>
<evidence type="ECO:0000313" key="3">
    <source>
        <dbReference type="EMBL" id="CAI2362009.1"/>
    </source>
</evidence>
<evidence type="ECO:0000256" key="1">
    <source>
        <dbReference type="SAM" id="Coils"/>
    </source>
</evidence>
<dbReference type="AlphaFoldDB" id="A0AAD1X5X4"/>
<evidence type="ECO:0000313" key="4">
    <source>
        <dbReference type="Proteomes" id="UP001295684"/>
    </source>
</evidence>
<dbReference type="Proteomes" id="UP001295684">
    <property type="component" value="Unassembled WGS sequence"/>
</dbReference>
<proteinExistence type="predicted"/>
<evidence type="ECO:0000256" key="2">
    <source>
        <dbReference type="SAM" id="MobiDB-lite"/>
    </source>
</evidence>
<feature type="coiled-coil region" evidence="1">
    <location>
        <begin position="310"/>
        <end position="337"/>
    </location>
</feature>
<keyword evidence="4" id="KW-1185">Reference proteome</keyword>
<reference evidence="3" key="1">
    <citation type="submission" date="2023-07" db="EMBL/GenBank/DDBJ databases">
        <authorList>
            <consortium name="AG Swart"/>
            <person name="Singh M."/>
            <person name="Singh A."/>
            <person name="Seah K."/>
            <person name="Emmerich C."/>
        </authorList>
    </citation>
    <scope>NUCLEOTIDE SEQUENCE</scope>
    <source>
        <strain evidence="3">DP1</strain>
    </source>
</reference>
<feature type="compositionally biased region" description="Basic and acidic residues" evidence="2">
    <location>
        <begin position="1"/>
        <end position="15"/>
    </location>
</feature>
<organism evidence="3 4">
    <name type="scientific">Euplotes crassus</name>
    <dbReference type="NCBI Taxonomy" id="5936"/>
    <lineage>
        <taxon>Eukaryota</taxon>
        <taxon>Sar</taxon>
        <taxon>Alveolata</taxon>
        <taxon>Ciliophora</taxon>
        <taxon>Intramacronucleata</taxon>
        <taxon>Spirotrichea</taxon>
        <taxon>Hypotrichia</taxon>
        <taxon>Euplotida</taxon>
        <taxon>Euplotidae</taxon>
        <taxon>Moneuplotes</taxon>
    </lineage>
</organism>
<accession>A0AAD1X5X4</accession>
<feature type="compositionally biased region" description="Basic and acidic residues" evidence="2">
    <location>
        <begin position="145"/>
        <end position="170"/>
    </location>
</feature>
<protein>
    <submittedName>
        <fullName evidence="3">Uncharacterized protein</fullName>
    </submittedName>
</protein>
<comment type="caution">
    <text evidence="3">The sequence shown here is derived from an EMBL/GenBank/DDBJ whole genome shotgun (WGS) entry which is preliminary data.</text>
</comment>
<feature type="region of interest" description="Disordered" evidence="2">
    <location>
        <begin position="1"/>
        <end position="29"/>
    </location>
</feature>
<gene>
    <name evidence="3" type="ORF">ECRASSUSDP1_LOCUS3326</name>
</gene>
<keyword evidence="1" id="KW-0175">Coiled coil</keyword>
<sequence length="571" mass="66482">MRKKCIEIAEEERKGTSRPLTSKQVRPSSSIKSINEVASGYDLKHDNPPLALYSTPRMKQDMQIKKQYHFEHITNKSIFRSIEKETAEAENEALRDTIEHMTHRGTRFTKEELWTVLESNRKRVYKRPMTATNPHKKRKEGINVFRKDSDDTLPKSPAKESPKKREKRFEEEEVYVKNKITVDDPDPVNVGSRRNSLTYSQGKTFRVKKRPKSKIVKTRKRLPTAKAKFRVKVERNVDPKTVIFCKNNERLKLSTIACPDERTNRIKRLERKLDYEMPLMDKGLQPGSQKSLFPTRKTEQEFMIFREIFIEPKERELEKLKERAKLEREQYEIKRAMRKPKKRVLKTGKACKYFELDLKKLNTNQHNKNKFEDLISNFKNQLKDQKEREDIVGDCLVEGKQGLELYLNKNYESALSCFTNCLNIGHSLKNSRLRLDCLLWIGYTIKLLLDNKEYAPASLLVRQNNPFAPKNTNCESELLTIAVESLETAYGIAKKAKEIKLAQELMCNLGVLKGSMSMLSCADNPFATLANTESLYNFNEEDDEAIEGEDDSEAKQVKAHTKFDNLMKEIP</sequence>